<keyword evidence="2" id="KW-1185">Reference proteome</keyword>
<protein>
    <submittedName>
        <fullName evidence="1">Uncharacterized protein</fullName>
    </submittedName>
</protein>
<accession>A0A2D0KXP2</accession>
<dbReference type="AlphaFoldDB" id="A0A2D0KXP2"/>
<comment type="caution">
    <text evidence="1">The sequence shown here is derived from an EMBL/GenBank/DDBJ whole genome shotgun (WGS) entry which is preliminary data.</text>
</comment>
<gene>
    <name evidence="1" type="ORF">Xkoz_03727</name>
</gene>
<dbReference type="Proteomes" id="UP000221101">
    <property type="component" value="Unassembled WGS sequence"/>
</dbReference>
<evidence type="ECO:0000313" key="2">
    <source>
        <dbReference type="Proteomes" id="UP000221101"/>
    </source>
</evidence>
<reference evidence="1 2" key="1">
    <citation type="journal article" date="2017" name="Nat. Microbiol.">
        <title>Natural product diversity associated with the nematode symbionts Photorhabdus and Xenorhabdus.</title>
        <authorList>
            <person name="Tobias N.J."/>
            <person name="Wolff H."/>
            <person name="Djahanschiri B."/>
            <person name="Grundmann F."/>
            <person name="Kronenwerth M."/>
            <person name="Shi Y.M."/>
            <person name="Simonyi S."/>
            <person name="Grun P."/>
            <person name="Shapiro-Ilan D."/>
            <person name="Pidot S.J."/>
            <person name="Stinear T.P."/>
            <person name="Ebersberger I."/>
            <person name="Bode H.B."/>
        </authorList>
    </citation>
    <scope>NUCLEOTIDE SEQUENCE [LARGE SCALE GENOMIC DNA]</scope>
    <source>
        <strain evidence="1 2">DSM 17907</strain>
    </source>
</reference>
<proteinExistence type="predicted"/>
<organism evidence="1 2">
    <name type="scientific">Xenorhabdus kozodoii</name>
    <dbReference type="NCBI Taxonomy" id="351676"/>
    <lineage>
        <taxon>Bacteria</taxon>
        <taxon>Pseudomonadati</taxon>
        <taxon>Pseudomonadota</taxon>
        <taxon>Gammaproteobacteria</taxon>
        <taxon>Enterobacterales</taxon>
        <taxon>Morganellaceae</taxon>
        <taxon>Xenorhabdus</taxon>
    </lineage>
</organism>
<dbReference type="EMBL" id="NJCX01000049">
    <property type="protein sequence ID" value="PHM68200.1"/>
    <property type="molecule type" value="Genomic_DNA"/>
</dbReference>
<name>A0A2D0KXP2_9GAMM</name>
<evidence type="ECO:0000313" key="1">
    <source>
        <dbReference type="EMBL" id="PHM68200.1"/>
    </source>
</evidence>
<sequence length="33" mass="3784">MLTERGVPPLFPTGKTVENRIRRLITVYTVIVI</sequence>